<dbReference type="Pfam" id="PF00787">
    <property type="entry name" value="PX"/>
    <property type="match status" value="1"/>
</dbReference>
<dbReference type="SMART" id="SM00312">
    <property type="entry name" value="PX"/>
    <property type="match status" value="1"/>
</dbReference>
<reference evidence="3" key="1">
    <citation type="submission" date="2009-12" db="EMBL/GenBank/DDBJ databases">
        <title>The Genome Sequence of Anolis carolinensis (Green Anole Lizard).</title>
        <authorList>
            <consortium name="The Genome Sequencing Platform"/>
            <person name="Di Palma F."/>
            <person name="Alfoldi J."/>
            <person name="Heiman D."/>
            <person name="Young S."/>
            <person name="Grabherr M."/>
            <person name="Johnson J."/>
            <person name="Lander E.S."/>
            <person name="Lindblad-Toh K."/>
        </authorList>
    </citation>
    <scope>NUCLEOTIDE SEQUENCE [LARGE SCALE GENOMIC DNA]</scope>
    <source>
        <strain evidence="3">JBL SC #1</strain>
    </source>
</reference>
<evidence type="ECO:0000313" key="3">
    <source>
        <dbReference type="Ensembl" id="ENSACAP00000024937.1"/>
    </source>
</evidence>
<organism evidence="3 4">
    <name type="scientific">Anolis carolinensis</name>
    <name type="common">Green anole</name>
    <name type="synonym">American chameleon</name>
    <dbReference type="NCBI Taxonomy" id="28377"/>
    <lineage>
        <taxon>Eukaryota</taxon>
        <taxon>Metazoa</taxon>
        <taxon>Chordata</taxon>
        <taxon>Craniata</taxon>
        <taxon>Vertebrata</taxon>
        <taxon>Euteleostomi</taxon>
        <taxon>Lepidosauria</taxon>
        <taxon>Squamata</taxon>
        <taxon>Bifurcata</taxon>
        <taxon>Unidentata</taxon>
        <taxon>Episquamata</taxon>
        <taxon>Toxicofera</taxon>
        <taxon>Iguania</taxon>
        <taxon>Dactyloidae</taxon>
        <taxon>Anolis</taxon>
    </lineage>
</organism>
<dbReference type="GO" id="GO:0035091">
    <property type="term" value="F:phosphatidylinositol binding"/>
    <property type="evidence" value="ECO:0007669"/>
    <property type="project" value="InterPro"/>
</dbReference>
<dbReference type="AlphaFoldDB" id="A0A803SPP7"/>
<dbReference type="InterPro" id="IPR051866">
    <property type="entry name" value="Intracell_Sig-Traffick_Protein"/>
</dbReference>
<reference evidence="3" key="2">
    <citation type="submission" date="2025-08" db="UniProtKB">
        <authorList>
            <consortium name="Ensembl"/>
        </authorList>
    </citation>
    <scope>IDENTIFICATION</scope>
</reference>
<dbReference type="Proteomes" id="UP000001646">
    <property type="component" value="Unplaced"/>
</dbReference>
<proteinExistence type="predicted"/>
<dbReference type="PROSITE" id="PS50195">
    <property type="entry name" value="PX"/>
    <property type="match status" value="1"/>
</dbReference>
<dbReference type="InterPro" id="IPR036871">
    <property type="entry name" value="PX_dom_sf"/>
</dbReference>
<dbReference type="PANTHER" id="PTHR15508">
    <property type="entry name" value="RIBOSOMAL PROTEIN S6 KINASE"/>
    <property type="match status" value="1"/>
</dbReference>
<evidence type="ECO:0000259" key="2">
    <source>
        <dbReference type="PROSITE" id="PS50195"/>
    </source>
</evidence>
<keyword evidence="4" id="KW-1185">Reference proteome</keyword>
<keyword evidence="1" id="KW-0812">Transmembrane</keyword>
<accession>A0A803SPP7</accession>
<dbReference type="GeneTree" id="ENSGT00940000160125"/>
<dbReference type="InParanoid" id="A0A803SPP7"/>
<dbReference type="InterPro" id="IPR001683">
    <property type="entry name" value="PX_dom"/>
</dbReference>
<name>A0A803SPP7_ANOCA</name>
<keyword evidence="1" id="KW-0472">Membrane</keyword>
<dbReference type="PANTHER" id="PTHR15508:SF9">
    <property type="entry name" value="SORTING NEXIN-15"/>
    <property type="match status" value="1"/>
</dbReference>
<dbReference type="SUPFAM" id="SSF64268">
    <property type="entry name" value="PX domain"/>
    <property type="match status" value="1"/>
</dbReference>
<dbReference type="Gene3D" id="3.30.1520.10">
    <property type="entry name" value="Phox-like domain"/>
    <property type="match status" value="1"/>
</dbReference>
<feature type="domain" description="PX" evidence="2">
    <location>
        <begin position="1"/>
        <end position="153"/>
    </location>
</feature>
<keyword evidence="1" id="KW-1133">Transmembrane helix</keyword>
<reference evidence="3" key="3">
    <citation type="submission" date="2025-09" db="UniProtKB">
        <authorList>
            <consortium name="Ensembl"/>
        </authorList>
    </citation>
    <scope>IDENTIFICATION</scope>
</reference>
<feature type="transmembrane region" description="Helical" evidence="1">
    <location>
        <begin position="118"/>
        <end position="144"/>
    </location>
</feature>
<protein>
    <recommendedName>
        <fullName evidence="2">PX domain-containing protein</fullName>
    </recommendedName>
</protein>
<sequence>MSRRAKEEYQRFYTVTEPRAHPKGHTEYKVTAKFISKVNPEDVKEIVVWKRYSDFKKLHSDLAYTHRNLFRRMEDFPSFPRAQVFGEARFEPEVIEERRKAAEIIPQLKEFFRVLLRLSIPLSIFTLFLFLFIYFFLFLLMYILEKPLIKIIY</sequence>
<evidence type="ECO:0000256" key="1">
    <source>
        <dbReference type="SAM" id="Phobius"/>
    </source>
</evidence>
<dbReference type="Ensembl" id="ENSACAT00000043664.1">
    <property type="protein sequence ID" value="ENSACAP00000024937.1"/>
    <property type="gene ID" value="ENSACAG00000035019.1"/>
</dbReference>
<evidence type="ECO:0000313" key="4">
    <source>
        <dbReference type="Proteomes" id="UP000001646"/>
    </source>
</evidence>